<dbReference type="PROSITE" id="PS51257">
    <property type="entry name" value="PROKAR_LIPOPROTEIN"/>
    <property type="match status" value="1"/>
</dbReference>
<evidence type="ECO:0000259" key="2">
    <source>
        <dbReference type="Pfam" id="PF00144"/>
    </source>
</evidence>
<dbReference type="SUPFAM" id="SSF56601">
    <property type="entry name" value="beta-lactamase/transpeptidase-like"/>
    <property type="match status" value="1"/>
</dbReference>
<comment type="caution">
    <text evidence="3">The sequence shown here is derived from an EMBL/GenBank/DDBJ whole genome shotgun (WGS) entry which is preliminary data.</text>
</comment>
<feature type="domain" description="Beta-lactamase-related" evidence="2">
    <location>
        <begin position="39"/>
        <end position="343"/>
    </location>
</feature>
<keyword evidence="4" id="KW-1185">Reference proteome</keyword>
<dbReference type="AlphaFoldDB" id="A0A7Y3RK29"/>
<evidence type="ECO:0000313" key="3">
    <source>
        <dbReference type="EMBL" id="NNU15508.1"/>
    </source>
</evidence>
<dbReference type="PANTHER" id="PTHR43283">
    <property type="entry name" value="BETA-LACTAMASE-RELATED"/>
    <property type="match status" value="1"/>
</dbReference>
<dbReference type="InterPro" id="IPR001466">
    <property type="entry name" value="Beta-lactam-related"/>
</dbReference>
<organism evidence="3 4">
    <name type="scientific">Parvularcula mediterranea</name>
    <dbReference type="NCBI Taxonomy" id="2732508"/>
    <lineage>
        <taxon>Bacteria</taxon>
        <taxon>Pseudomonadati</taxon>
        <taxon>Pseudomonadota</taxon>
        <taxon>Alphaproteobacteria</taxon>
        <taxon>Parvularculales</taxon>
        <taxon>Parvularculaceae</taxon>
        <taxon>Parvularcula</taxon>
    </lineage>
</organism>
<gene>
    <name evidence="3" type="ORF">HK107_04130</name>
</gene>
<dbReference type="PANTHER" id="PTHR43283:SF11">
    <property type="entry name" value="BETA-LACTAMASE-RELATED DOMAIN-CONTAINING PROTEIN"/>
    <property type="match status" value="1"/>
</dbReference>
<proteinExistence type="predicted"/>
<name>A0A7Y3RK29_9PROT</name>
<evidence type="ECO:0000256" key="1">
    <source>
        <dbReference type="ARBA" id="ARBA00022801"/>
    </source>
</evidence>
<dbReference type="InterPro" id="IPR012338">
    <property type="entry name" value="Beta-lactam/transpept-like"/>
</dbReference>
<dbReference type="Pfam" id="PF00144">
    <property type="entry name" value="Beta-lactamase"/>
    <property type="match status" value="1"/>
</dbReference>
<keyword evidence="1" id="KW-0378">Hydrolase</keyword>
<evidence type="ECO:0000313" key="4">
    <source>
        <dbReference type="Proteomes" id="UP000536835"/>
    </source>
</evidence>
<dbReference type="InterPro" id="IPR050789">
    <property type="entry name" value="Diverse_Enzym_Activities"/>
</dbReference>
<sequence length="368" mass="38697">MKPILPLAALALAACAEPETSPSEMPPETALAQRITALHDENGDVPGFAFAIIEAGGGMISGASGVADPEGAPMTPATPLRMASITKTIVAAAVLRLMEEGEIDLDSPIGPLVGEDVLALLSGDGYDLGAITVRHLLMHSGGFADHAQTEAYLDQVFSERSKVWSPEEQIGVLVAETDPLSAPGEAFAYSDSGYVLLGLIIEGLTGRPLHEAVRELTKLDALGLERTWWDGEEPQPEGALPRAHQYVNGAPTHDIHGSIDAHGGGGLIASVEEVALFYASLFKGEVFEDPSTLDLMITAPGHPEGSPYRIGLFTGEIDGVRIYSHGGFWGTYVSIRPDSGRVVSGAALDQSGYGPMRGLLRELLIDGL</sequence>
<accession>A0A7Y3RK29</accession>
<dbReference type="Gene3D" id="3.40.710.10">
    <property type="entry name" value="DD-peptidase/beta-lactamase superfamily"/>
    <property type="match status" value="1"/>
</dbReference>
<dbReference type="EMBL" id="JABFCX010000002">
    <property type="protein sequence ID" value="NNU15508.1"/>
    <property type="molecule type" value="Genomic_DNA"/>
</dbReference>
<protein>
    <submittedName>
        <fullName evidence="3">Beta-lactamase family protein</fullName>
    </submittedName>
</protein>
<reference evidence="3 4" key="1">
    <citation type="submission" date="2020-05" db="EMBL/GenBank/DDBJ databases">
        <title>Parvularcula mediterraneae sp. nov., isolated from polypropylene straw from shallow seawater of the seashore of Laganas in Zakynthos island, Greece.</title>
        <authorList>
            <person name="Szabo I."/>
            <person name="Al-Omari J."/>
            <person name="Rado J."/>
            <person name="Szerdahelyi G.S."/>
        </authorList>
    </citation>
    <scope>NUCLEOTIDE SEQUENCE [LARGE SCALE GENOMIC DNA]</scope>
    <source>
        <strain evidence="3 4">ZS-1/3</strain>
    </source>
</reference>
<dbReference type="Proteomes" id="UP000536835">
    <property type="component" value="Unassembled WGS sequence"/>
</dbReference>
<dbReference type="RefSeq" id="WP_173197027.1">
    <property type="nucleotide sequence ID" value="NZ_JABFCX010000002.1"/>
</dbReference>
<dbReference type="GO" id="GO:0016787">
    <property type="term" value="F:hydrolase activity"/>
    <property type="evidence" value="ECO:0007669"/>
    <property type="project" value="UniProtKB-KW"/>
</dbReference>